<dbReference type="GO" id="GO:0006808">
    <property type="term" value="P:regulation of nitrogen utilization"/>
    <property type="evidence" value="ECO:0007669"/>
    <property type="project" value="InterPro"/>
</dbReference>
<proteinExistence type="predicted"/>
<evidence type="ECO:0000313" key="2">
    <source>
        <dbReference type="Proteomes" id="UP000198773"/>
    </source>
</evidence>
<dbReference type="SUPFAM" id="SSF54913">
    <property type="entry name" value="GlnB-like"/>
    <property type="match status" value="1"/>
</dbReference>
<dbReference type="STRING" id="152573.SAMN04488051_10346"/>
<name>A0A1H4AVL5_ALKAM</name>
<organism evidence="1 2">
    <name type="scientific">Alkalimonas amylolytica</name>
    <dbReference type="NCBI Taxonomy" id="152573"/>
    <lineage>
        <taxon>Bacteria</taxon>
        <taxon>Pseudomonadati</taxon>
        <taxon>Pseudomonadota</taxon>
        <taxon>Gammaproteobacteria</taxon>
        <taxon>Alkalimonas</taxon>
    </lineage>
</organism>
<accession>A0A1H4AVL5</accession>
<dbReference type="Gene3D" id="3.30.70.120">
    <property type="match status" value="1"/>
</dbReference>
<dbReference type="InterPro" id="IPR015867">
    <property type="entry name" value="N-reg_PII/ATP_PRibTrfase_C"/>
</dbReference>
<keyword evidence="2" id="KW-1185">Reference proteome</keyword>
<protein>
    <recommendedName>
        <fullName evidence="3">Nitrogen regulatory protein P-II family</fullName>
    </recommendedName>
</protein>
<dbReference type="AlphaFoldDB" id="A0A1H4AVL5"/>
<evidence type="ECO:0000313" key="1">
    <source>
        <dbReference type="EMBL" id="SEA39878.1"/>
    </source>
</evidence>
<dbReference type="PROSITE" id="PS51343">
    <property type="entry name" value="PII_GLNB_DOM"/>
    <property type="match status" value="1"/>
</dbReference>
<dbReference type="EMBL" id="FNRM01000003">
    <property type="protein sequence ID" value="SEA39878.1"/>
    <property type="molecule type" value="Genomic_DNA"/>
</dbReference>
<sequence length="116" mass="12633">MKFSALVAIVNDEYEEQTIQAARKNGATGITILAGKGIPCDERKTFFGLSFEGSQTVLLMVLEKSLSLGVLKAIKQVVAKDDGGSEGLVFTVPLEHLAGIDVKQVQRFEQHLKEEL</sequence>
<evidence type="ECO:0008006" key="3">
    <source>
        <dbReference type="Google" id="ProtNLM"/>
    </source>
</evidence>
<dbReference type="Proteomes" id="UP000198773">
    <property type="component" value="Unassembled WGS sequence"/>
</dbReference>
<dbReference type="InterPro" id="IPR011322">
    <property type="entry name" value="N-reg_PII-like_a/b"/>
</dbReference>
<dbReference type="Pfam" id="PF00543">
    <property type="entry name" value="P-II"/>
    <property type="match status" value="1"/>
</dbReference>
<reference evidence="1 2" key="1">
    <citation type="submission" date="2016-10" db="EMBL/GenBank/DDBJ databases">
        <authorList>
            <person name="de Groot N.N."/>
        </authorList>
    </citation>
    <scope>NUCLEOTIDE SEQUENCE [LARGE SCALE GENOMIC DNA]</scope>
    <source>
        <strain evidence="1 2">CGMCC 1.3430</strain>
    </source>
</reference>
<gene>
    <name evidence="1" type="ORF">SAMN04488051_10346</name>
</gene>
<dbReference type="InterPro" id="IPR002187">
    <property type="entry name" value="N-reg_PII"/>
</dbReference>
<dbReference type="RefSeq" id="WP_091341192.1">
    <property type="nucleotide sequence ID" value="NZ_FNRM01000003.1"/>
</dbReference>
<dbReference type="OrthoDB" id="4943957at2"/>
<dbReference type="GO" id="GO:0030234">
    <property type="term" value="F:enzyme regulator activity"/>
    <property type="evidence" value="ECO:0007669"/>
    <property type="project" value="InterPro"/>
</dbReference>